<dbReference type="PRINTS" id="PR00736">
    <property type="entry name" value="GLHYDRLASE15"/>
</dbReference>
<proteinExistence type="inferred from homology"/>
<dbReference type="PROSITE" id="PS51166">
    <property type="entry name" value="CBM20"/>
    <property type="match status" value="1"/>
</dbReference>
<comment type="catalytic activity">
    <reaction evidence="1 9">
        <text>Hydrolysis of terminal (1-&gt;4)-linked alpha-D-glucose residues successively from non-reducing ends of the chains with release of beta-D-glucose.</text>
        <dbReference type="EC" id="3.2.1.3"/>
    </reaction>
</comment>
<name>A0AAV9NDW7_9EURO</name>
<evidence type="ECO:0000313" key="15">
    <source>
        <dbReference type="Proteomes" id="UP001358417"/>
    </source>
</evidence>
<evidence type="ECO:0000256" key="10">
    <source>
        <dbReference type="PIRSR" id="PIRSR001031-1"/>
    </source>
</evidence>
<evidence type="ECO:0000256" key="1">
    <source>
        <dbReference type="ARBA" id="ARBA00001863"/>
    </source>
</evidence>
<evidence type="ECO:0000256" key="4">
    <source>
        <dbReference type="ARBA" id="ARBA00022801"/>
    </source>
</evidence>
<evidence type="ECO:0000256" key="9">
    <source>
        <dbReference type="PIRNR" id="PIRNR001031"/>
    </source>
</evidence>
<dbReference type="PROSITE" id="PS00820">
    <property type="entry name" value="GLUCOAMYLASE"/>
    <property type="match status" value="1"/>
</dbReference>
<keyword evidence="5" id="KW-0325">Glycoprotein</keyword>
<sequence>MLQFVLLAIWGLLASASPTPERRQANTLSAFIAQERPTALEGALANIGGLNSSWVEGASPGVVVASPSTVNPNYFFTWTRDSALTYMMIIDELIFGNRSLRTTIEDYTKAQAILQTVTNPSGSLWPAGDGLGEAKYYSNLTSFDGTWGRPQRDGPALRAIAFMNLAPVLIGLNETQEYKEIYWPLVLNDLKYVGQYWNQTGYDLWEEVHGSSFFTLSAQHRALVQGGFLAKELDEECLACEQASQVLCFLEHNFWNETGGYLTADVNVNNVNRSGINADPILAAITNFDINATCDASHTQPCNSRMLATHKVVVDSFRNLYPINKNASAPDAVLIGRYPEDTYFGGGAWPLCTLGAAELLYDAVAQINRTGTLSIDDDSLGFFRDIYPSANVSNYTGTVMEDILSAMTTYADGFVSAVQEYTPANGSLSEQFNRTNGESTSASKLTWSFASFVTMAQRKAGQYPHSWGAWTPSANTGLNSTQCNGTSHNSTGSYTAAVGAGAPNITTSCFSEVIFSVNATTAFGQNVFLLGNTTNLGNGINEPSKIILPLNPGNYSSRNPQWYVDIWLAAGVTAEYQYVLQQKNGTYTFEAGPTRHLTAAGCGSGRVVRVDEVARFPSS</sequence>
<keyword evidence="6 9" id="KW-0119">Carbohydrate metabolism</keyword>
<accession>A0AAV9NDW7</accession>
<dbReference type="EMBL" id="JAVRRD010000009">
    <property type="protein sequence ID" value="KAK5055432.1"/>
    <property type="molecule type" value="Genomic_DNA"/>
</dbReference>
<dbReference type="GO" id="GO:0000272">
    <property type="term" value="P:polysaccharide catabolic process"/>
    <property type="evidence" value="ECO:0007669"/>
    <property type="project" value="UniProtKB-KW"/>
</dbReference>
<dbReference type="PANTHER" id="PTHR31616">
    <property type="entry name" value="TREHALASE"/>
    <property type="match status" value="1"/>
</dbReference>
<comment type="similarity">
    <text evidence="2 9">Belongs to the glycosyl hydrolase 15 family.</text>
</comment>
<dbReference type="PANTHER" id="PTHR31616:SF12">
    <property type="entry name" value="GLUCOAMYLASE"/>
    <property type="match status" value="1"/>
</dbReference>
<dbReference type="InterPro" id="IPR008928">
    <property type="entry name" value="6-hairpin_glycosidase_sf"/>
</dbReference>
<evidence type="ECO:0000256" key="6">
    <source>
        <dbReference type="ARBA" id="ARBA00023277"/>
    </source>
</evidence>
<evidence type="ECO:0000313" key="14">
    <source>
        <dbReference type="EMBL" id="KAK5055432.1"/>
    </source>
</evidence>
<dbReference type="InterPro" id="IPR002044">
    <property type="entry name" value="CBM20"/>
</dbReference>
<dbReference type="GO" id="GO:0000324">
    <property type="term" value="C:fungal-type vacuole"/>
    <property type="evidence" value="ECO:0007669"/>
    <property type="project" value="TreeGrafter"/>
</dbReference>
<evidence type="ECO:0000256" key="3">
    <source>
        <dbReference type="ARBA" id="ARBA00022729"/>
    </source>
</evidence>
<organism evidence="14 15">
    <name type="scientific">Exophiala bonariae</name>
    <dbReference type="NCBI Taxonomy" id="1690606"/>
    <lineage>
        <taxon>Eukaryota</taxon>
        <taxon>Fungi</taxon>
        <taxon>Dikarya</taxon>
        <taxon>Ascomycota</taxon>
        <taxon>Pezizomycotina</taxon>
        <taxon>Eurotiomycetes</taxon>
        <taxon>Chaetothyriomycetidae</taxon>
        <taxon>Chaetothyriales</taxon>
        <taxon>Herpotrichiellaceae</taxon>
        <taxon>Exophiala</taxon>
    </lineage>
</organism>
<reference evidence="14 15" key="1">
    <citation type="submission" date="2023-08" db="EMBL/GenBank/DDBJ databases">
        <title>Black Yeasts Isolated from many extreme environments.</title>
        <authorList>
            <person name="Coleine C."/>
            <person name="Stajich J.E."/>
            <person name="Selbmann L."/>
        </authorList>
    </citation>
    <scope>NUCLEOTIDE SEQUENCE [LARGE SCALE GENOMIC DNA]</scope>
    <source>
        <strain evidence="14 15">CCFEE 5792</strain>
    </source>
</reference>
<feature type="signal peptide" evidence="12">
    <location>
        <begin position="1"/>
        <end position="16"/>
    </location>
</feature>
<dbReference type="RefSeq" id="XP_064707863.1">
    <property type="nucleotide sequence ID" value="XM_064856687.1"/>
</dbReference>
<feature type="binding site" evidence="11">
    <location>
        <position position="147"/>
    </location>
    <ligand>
        <name>substrate</name>
    </ligand>
</feature>
<keyword evidence="15" id="KW-1185">Reference proteome</keyword>
<evidence type="ECO:0000256" key="7">
    <source>
        <dbReference type="ARBA" id="ARBA00023295"/>
    </source>
</evidence>
<dbReference type="SMART" id="SM01065">
    <property type="entry name" value="CBM_2"/>
    <property type="match status" value="1"/>
</dbReference>
<feature type="domain" description="CBM20" evidence="13">
    <location>
        <begin position="505"/>
        <end position="618"/>
    </location>
</feature>
<dbReference type="InterPro" id="IPR000165">
    <property type="entry name" value="Glucoamylase"/>
</dbReference>
<evidence type="ECO:0000256" key="2">
    <source>
        <dbReference type="ARBA" id="ARBA00006188"/>
    </source>
</evidence>
<comment type="caution">
    <text evidence="14">The sequence shown here is derived from an EMBL/GenBank/DDBJ whole genome shotgun (WGS) entry which is preliminary data.</text>
</comment>
<dbReference type="Gene3D" id="1.50.10.10">
    <property type="match status" value="1"/>
</dbReference>
<protein>
    <recommendedName>
        <fullName evidence="9">Glucoamylase</fullName>
        <ecNumber evidence="9">3.2.1.3</ecNumber>
    </recommendedName>
    <alternativeName>
        <fullName evidence="9">1,4-alpha-D-glucan glucohydrolase</fullName>
    </alternativeName>
    <alternativeName>
        <fullName evidence="9">Glucan 1,4-alpha-glucosidase</fullName>
    </alternativeName>
</protein>
<evidence type="ECO:0000256" key="12">
    <source>
        <dbReference type="SAM" id="SignalP"/>
    </source>
</evidence>
<dbReference type="EC" id="3.2.1.3" evidence="9"/>
<evidence type="ECO:0000256" key="8">
    <source>
        <dbReference type="ARBA" id="ARBA00023326"/>
    </source>
</evidence>
<dbReference type="InterPro" id="IPR011613">
    <property type="entry name" value="GH15-like"/>
</dbReference>
<dbReference type="FunFam" id="1.50.10.10:FF:000018">
    <property type="entry name" value="Glucoamylase"/>
    <property type="match status" value="1"/>
</dbReference>
<keyword evidence="4 9" id="KW-0378">Hydrolase</keyword>
<dbReference type="SUPFAM" id="SSF48208">
    <property type="entry name" value="Six-hairpin glycosidases"/>
    <property type="match status" value="1"/>
</dbReference>
<dbReference type="AlphaFoldDB" id="A0AAV9NDW7"/>
<dbReference type="InterPro" id="IPR046966">
    <property type="entry name" value="Glucoamylase_active_site"/>
</dbReference>
<keyword evidence="8 9" id="KW-0624">Polysaccharide degradation</keyword>
<dbReference type="Gene3D" id="2.60.40.10">
    <property type="entry name" value="Immunoglobulins"/>
    <property type="match status" value="1"/>
</dbReference>
<dbReference type="InterPro" id="IPR013783">
    <property type="entry name" value="Ig-like_fold"/>
</dbReference>
<dbReference type="GeneID" id="89981318"/>
<dbReference type="GO" id="GO:0004339">
    <property type="term" value="F:glucan 1,4-alpha-glucosidase activity"/>
    <property type="evidence" value="ECO:0007669"/>
    <property type="project" value="UniProtKB-EC"/>
</dbReference>
<dbReference type="InterPro" id="IPR012341">
    <property type="entry name" value="6hp_glycosidase-like_sf"/>
</dbReference>
<keyword evidence="7 9" id="KW-0326">Glycosidase</keyword>
<gene>
    <name evidence="14" type="ORF">LTR84_013182</name>
</gene>
<dbReference type="Pfam" id="PF00723">
    <property type="entry name" value="Glyco_hydro_15"/>
    <property type="match status" value="1"/>
</dbReference>
<keyword evidence="3 12" id="KW-0732">Signal</keyword>
<evidence type="ECO:0000256" key="5">
    <source>
        <dbReference type="ARBA" id="ARBA00023180"/>
    </source>
</evidence>
<dbReference type="PIRSF" id="PIRSF001031">
    <property type="entry name" value="Glu-a-glcsd_SBD"/>
    <property type="match status" value="1"/>
</dbReference>
<dbReference type="Pfam" id="PF00686">
    <property type="entry name" value="CBM_20"/>
    <property type="match status" value="1"/>
</dbReference>
<feature type="active site" description="Proton donor" evidence="10">
    <location>
        <position position="203"/>
    </location>
</feature>
<feature type="chain" id="PRO_5043440688" description="Glucoamylase" evidence="12">
    <location>
        <begin position="17"/>
        <end position="619"/>
    </location>
</feature>
<dbReference type="SUPFAM" id="SSF49452">
    <property type="entry name" value="Starch-binding domain-like"/>
    <property type="match status" value="1"/>
</dbReference>
<dbReference type="InterPro" id="IPR008291">
    <property type="entry name" value="Glucoamylase_SBD"/>
</dbReference>
<feature type="active site" description="Proton donor" evidence="10">
    <location>
        <position position="206"/>
    </location>
</feature>
<evidence type="ECO:0000256" key="11">
    <source>
        <dbReference type="PIRSR" id="PIRSR001031-2"/>
    </source>
</evidence>
<dbReference type="Proteomes" id="UP001358417">
    <property type="component" value="Unassembled WGS sequence"/>
</dbReference>
<evidence type="ECO:0000259" key="13">
    <source>
        <dbReference type="PROSITE" id="PS51166"/>
    </source>
</evidence>
<dbReference type="GO" id="GO:2001070">
    <property type="term" value="F:starch binding"/>
    <property type="evidence" value="ECO:0007669"/>
    <property type="project" value="InterPro"/>
</dbReference>
<dbReference type="InterPro" id="IPR013784">
    <property type="entry name" value="Carb-bd-like_fold"/>
</dbReference>